<protein>
    <submittedName>
        <fullName evidence="1">RNA polymerase subunit sigma-70</fullName>
    </submittedName>
</protein>
<gene>
    <name evidence="1" type="ORF">FYJ80_06740</name>
</gene>
<sequence length="128" mass="14651">MTNDERKRIERLRKNGNSFSRIAEITGLSRDSVRMYCSRNNIVPGKSGGSCCQQCGKELAANTGKGRKALFCSSSCRITHWRKMKEKDRNYTKVCACCGSEFLSYRRDRKYCSHECYIKARFGGDHEA</sequence>
<proteinExistence type="predicted"/>
<reference evidence="1 2" key="1">
    <citation type="submission" date="2019-08" db="EMBL/GenBank/DDBJ databases">
        <title>In-depth cultivation of the pig gut microbiome towards novel bacterial diversity and tailored functional studies.</title>
        <authorList>
            <person name="Wylensek D."/>
            <person name="Hitch T.C.A."/>
            <person name="Clavel T."/>
        </authorList>
    </citation>
    <scope>NUCLEOTIDE SEQUENCE [LARGE SCALE GENOMIC DNA]</scope>
    <source>
        <strain evidence="1 2">NM-380-WT-3C1</strain>
    </source>
</reference>
<comment type="caution">
    <text evidence="1">The sequence shown here is derived from an EMBL/GenBank/DDBJ whole genome shotgun (WGS) entry which is preliminary data.</text>
</comment>
<dbReference type="AlphaFoldDB" id="A0A7X2PCR9"/>
<dbReference type="EMBL" id="VUNN01000012">
    <property type="protein sequence ID" value="MSU06479.1"/>
    <property type="molecule type" value="Genomic_DNA"/>
</dbReference>
<accession>A0A7X2PCR9</accession>
<evidence type="ECO:0000313" key="1">
    <source>
        <dbReference type="EMBL" id="MSU06479.1"/>
    </source>
</evidence>
<dbReference type="RefSeq" id="WP_206361005.1">
    <property type="nucleotide sequence ID" value="NZ_VUNN01000012.1"/>
</dbReference>
<dbReference type="Proteomes" id="UP000460549">
    <property type="component" value="Unassembled WGS sequence"/>
</dbReference>
<organism evidence="1 2">
    <name type="scientific">Bullifex porci</name>
    <dbReference type="NCBI Taxonomy" id="2606638"/>
    <lineage>
        <taxon>Bacteria</taxon>
        <taxon>Pseudomonadati</taxon>
        <taxon>Spirochaetota</taxon>
        <taxon>Spirochaetia</taxon>
        <taxon>Spirochaetales</taxon>
        <taxon>Spirochaetaceae</taxon>
        <taxon>Bullifex</taxon>
    </lineage>
</organism>
<evidence type="ECO:0000313" key="2">
    <source>
        <dbReference type="Proteomes" id="UP000460549"/>
    </source>
</evidence>
<keyword evidence="2" id="KW-1185">Reference proteome</keyword>
<name>A0A7X2PCR9_9SPIO</name>